<dbReference type="PANTHER" id="PTHR42872:SF6">
    <property type="entry name" value="PROTEIN-GLUTAMATE METHYLESTERASE_PROTEIN-GLUTAMINE GLUTAMINASE"/>
    <property type="match status" value="1"/>
</dbReference>
<dbReference type="STRING" id="767916.AWB91_16425"/>
<name>A0A1X2A7J3_9MYCO</name>
<keyword evidence="1" id="KW-0378">Hydrolase</keyword>
<accession>A0A1X2A7J3</accession>
<dbReference type="GO" id="GO:0005737">
    <property type="term" value="C:cytoplasm"/>
    <property type="evidence" value="ECO:0007669"/>
    <property type="project" value="InterPro"/>
</dbReference>
<evidence type="ECO:0000313" key="9">
    <source>
        <dbReference type="Proteomes" id="UP000193285"/>
    </source>
</evidence>
<evidence type="ECO:0000256" key="2">
    <source>
        <dbReference type="ARBA" id="ARBA00039140"/>
    </source>
</evidence>
<dbReference type="OrthoDB" id="9791760at2"/>
<evidence type="ECO:0000256" key="1">
    <source>
        <dbReference type="ARBA" id="ARBA00022801"/>
    </source>
</evidence>
<reference evidence="8" key="3">
    <citation type="submission" date="2016-01" db="EMBL/GenBank/DDBJ databases">
        <authorList>
            <person name="Oliw E.H."/>
        </authorList>
    </citation>
    <scope>NUCLEOTIDE SEQUENCE</scope>
    <source>
        <strain evidence="8">IEC33</strain>
    </source>
</reference>
<protein>
    <recommendedName>
        <fullName evidence="2">protein-glutamate methylesterase</fullName>
        <ecNumber evidence="2">3.1.1.61</ecNumber>
    </recommendedName>
</protein>
<dbReference type="EMBL" id="LQPK01000014">
    <property type="protein sequence ID" value="ORW31208.1"/>
    <property type="molecule type" value="Genomic_DNA"/>
</dbReference>
<dbReference type="Proteomes" id="UP000193285">
    <property type="component" value="Unassembled WGS sequence"/>
</dbReference>
<dbReference type="Proteomes" id="UP000193801">
    <property type="component" value="Unassembled WGS sequence"/>
</dbReference>
<dbReference type="Gene3D" id="3.40.50.180">
    <property type="entry name" value="Methylesterase CheB, C-terminal domain"/>
    <property type="match status" value="1"/>
</dbReference>
<evidence type="ECO:0000256" key="3">
    <source>
        <dbReference type="ARBA" id="ARBA00048267"/>
    </source>
</evidence>
<comment type="catalytic activity">
    <reaction evidence="3">
        <text>[protein]-L-glutamate 5-O-methyl ester + H2O = L-glutamyl-[protein] + methanol + H(+)</text>
        <dbReference type="Rhea" id="RHEA:23236"/>
        <dbReference type="Rhea" id="RHEA-COMP:10208"/>
        <dbReference type="Rhea" id="RHEA-COMP:10311"/>
        <dbReference type="ChEBI" id="CHEBI:15377"/>
        <dbReference type="ChEBI" id="CHEBI:15378"/>
        <dbReference type="ChEBI" id="CHEBI:17790"/>
        <dbReference type="ChEBI" id="CHEBI:29973"/>
        <dbReference type="ChEBI" id="CHEBI:82795"/>
        <dbReference type="EC" id="3.1.1.61"/>
    </reaction>
</comment>
<dbReference type="InterPro" id="IPR035909">
    <property type="entry name" value="CheB_C"/>
</dbReference>
<dbReference type="EC" id="3.1.1.61" evidence="2"/>
<dbReference type="Pfam" id="PF01339">
    <property type="entry name" value="CheB_methylest"/>
    <property type="match status" value="1"/>
</dbReference>
<dbReference type="SUPFAM" id="SSF52738">
    <property type="entry name" value="Methylesterase CheB, C-terminal domain"/>
    <property type="match status" value="1"/>
</dbReference>
<proteinExistence type="predicted"/>
<dbReference type="InterPro" id="IPR000673">
    <property type="entry name" value="Sig_transdc_resp-reg_Me-estase"/>
</dbReference>
<evidence type="ECO:0000259" key="6">
    <source>
        <dbReference type="PROSITE" id="PS50122"/>
    </source>
</evidence>
<evidence type="ECO:0000313" key="10">
    <source>
        <dbReference type="Proteomes" id="UP000193801"/>
    </source>
</evidence>
<dbReference type="CDD" id="cd16433">
    <property type="entry name" value="CheB"/>
    <property type="match status" value="1"/>
</dbReference>
<dbReference type="EMBL" id="LQPN01000059">
    <property type="protein sequence ID" value="ORW43208.1"/>
    <property type="molecule type" value="Genomic_DNA"/>
</dbReference>
<comment type="caution">
    <text evidence="4">Lacks conserved residue(s) required for the propagation of feature annotation.</text>
</comment>
<comment type="caution">
    <text evidence="8">The sequence shown here is derived from an EMBL/GenBank/DDBJ whole genome shotgun (WGS) entry which is preliminary data.</text>
</comment>
<dbReference type="PANTHER" id="PTHR42872">
    <property type="entry name" value="PROTEIN-GLUTAMATE METHYLESTERASE/PROTEIN-GLUTAMINE GLUTAMINASE"/>
    <property type="match status" value="1"/>
</dbReference>
<evidence type="ECO:0000313" key="8">
    <source>
        <dbReference type="EMBL" id="ORW43208.1"/>
    </source>
</evidence>
<dbReference type="PROSITE" id="PS50122">
    <property type="entry name" value="CHEB"/>
    <property type="match status" value="1"/>
</dbReference>
<dbReference type="RefSeq" id="WP_085103644.1">
    <property type="nucleotide sequence ID" value="NZ_LQPK01000014.1"/>
</dbReference>
<feature type="region of interest" description="Disordered" evidence="5">
    <location>
        <begin position="198"/>
        <end position="217"/>
    </location>
</feature>
<evidence type="ECO:0000313" key="7">
    <source>
        <dbReference type="EMBL" id="ORW31208.1"/>
    </source>
</evidence>
<sequence>MTSDPARPPVELVVLLASAGGLDALSIVLHDLPTEFRAGVVVQQHLGGLSSVLPTILARQTPHPVSWVRDGQAVAAGEVVVCPPGVHLELTPHGRCRLHELATLGERRFDLLLTSLAKSYGARSVTVMLSGSGQDGAVGAVAMKRAGGMVIAQSPDTAQYASLPLAAIRAGADEVLPIHEIGHALAEIVAGGVRVPPPPRPIEGNGDTPSLAEAESQTLPNRIPNNAAARAEIARQRAAELARRRRDLSEGFGATPRTVALARRRAQESLRRAQLAHQAASEAAARWGH</sequence>
<reference evidence="7" key="2">
    <citation type="submission" date="2016-01" db="EMBL/GenBank/DDBJ databases">
        <authorList>
            <person name="Ana R.F.D.C."/>
            <person name="Tarcisio F."/>
            <person name="Maria L.L."/>
            <person name="Monica P."/>
            <person name="Wana L.O.D.C."/>
            <person name="Elisabetta G."/>
            <person name="Jeann R.D.C.B."/>
            <person name="Veronica D.S."/>
            <person name="Karla V.B.L."/>
            <person name="Roberto B."/>
            <person name="Antonella G."/>
            <person name="Anna F."/>
            <person name="Alessandro M."/>
            <person name="Pamela F."/>
            <person name="Francesca D.L."/>
            <person name="Giulia F.S."/>
            <person name="Sara T."/>
            <person name="Fabio R."/>
            <person name="Olivier J."/>
            <person name="Nicola S."/>
            <person name="Enrico T."/>
        </authorList>
    </citation>
    <scope>NUCLEOTIDE SEQUENCE</scope>
    <source>
        <strain evidence="7">FI-07156</strain>
    </source>
</reference>
<evidence type="ECO:0000256" key="4">
    <source>
        <dbReference type="PROSITE-ProRule" id="PRU00050"/>
    </source>
</evidence>
<evidence type="ECO:0000256" key="5">
    <source>
        <dbReference type="SAM" id="MobiDB-lite"/>
    </source>
</evidence>
<dbReference type="GO" id="GO:0008984">
    <property type="term" value="F:protein-glutamate methylesterase activity"/>
    <property type="evidence" value="ECO:0007669"/>
    <property type="project" value="UniProtKB-EC"/>
</dbReference>
<keyword evidence="10" id="KW-1185">Reference proteome</keyword>
<organism evidence="8 9">
    <name type="scientific">Mycobacterium paraense</name>
    <dbReference type="NCBI Taxonomy" id="767916"/>
    <lineage>
        <taxon>Bacteria</taxon>
        <taxon>Bacillati</taxon>
        <taxon>Actinomycetota</taxon>
        <taxon>Actinomycetes</taxon>
        <taxon>Mycobacteriales</taxon>
        <taxon>Mycobacteriaceae</taxon>
        <taxon>Mycobacterium</taxon>
        <taxon>Mycobacterium simiae complex</taxon>
    </lineage>
</organism>
<dbReference type="AlphaFoldDB" id="A0A1X2A7J3"/>
<dbReference type="GO" id="GO:0006935">
    <property type="term" value="P:chemotaxis"/>
    <property type="evidence" value="ECO:0007669"/>
    <property type="project" value="InterPro"/>
</dbReference>
<gene>
    <name evidence="8" type="ORF">AWB90_18910</name>
    <name evidence="7" type="ORF">AWB91_16425</name>
</gene>
<reference evidence="9 10" key="1">
    <citation type="journal article" date="2015" name="Emerg. Microbes Infect.">
        <title>Characterization of 17 strains belonging to the Mycobacterium simiae complex and description of Mycobacterium paraense sp. nov.</title>
        <authorList>
            <person name="Fusco da Costa A.R."/>
            <person name="Fedrizzi T."/>
            <person name="Lopes M.L."/>
            <person name="Pecorari M."/>
            <person name="Oliveira da Costa W.L."/>
            <person name="Giacobazzi E."/>
            <person name="da Costa Bahia J.R."/>
            <person name="De Sanctis V."/>
            <person name="Batista Lima K.V."/>
            <person name="Bertorelli R."/>
            <person name="Grottola A."/>
            <person name="Fabio A."/>
            <person name="Mariottini A."/>
            <person name="Ferretti P."/>
            <person name="Di Leva F."/>
            <person name="Fregni Serpini G."/>
            <person name="Tagliazucchi S."/>
            <person name="Rumpianesi F."/>
            <person name="Jousson O."/>
            <person name="Segata N."/>
            <person name="Tortoli E."/>
        </authorList>
    </citation>
    <scope>NUCLEOTIDE SEQUENCE [LARGE SCALE GENOMIC DNA]</scope>
    <source>
        <strain evidence="7 10">FI-07156</strain>
        <strain evidence="8 9">IEC33</strain>
    </source>
</reference>
<dbReference type="GO" id="GO:0000156">
    <property type="term" value="F:phosphorelay response regulator activity"/>
    <property type="evidence" value="ECO:0007669"/>
    <property type="project" value="InterPro"/>
</dbReference>
<feature type="domain" description="CheB-type methylesterase" evidence="6">
    <location>
        <begin position="6"/>
        <end position="192"/>
    </location>
</feature>